<accession>A0AAD4QE54</accession>
<organism evidence="4 5">
    <name type="scientific">Multifurca ochricompacta</name>
    <dbReference type="NCBI Taxonomy" id="376703"/>
    <lineage>
        <taxon>Eukaryota</taxon>
        <taxon>Fungi</taxon>
        <taxon>Dikarya</taxon>
        <taxon>Basidiomycota</taxon>
        <taxon>Agaricomycotina</taxon>
        <taxon>Agaricomycetes</taxon>
        <taxon>Russulales</taxon>
        <taxon>Russulaceae</taxon>
        <taxon>Multifurca</taxon>
    </lineage>
</organism>
<keyword evidence="1" id="KW-0560">Oxidoreductase</keyword>
<keyword evidence="5" id="KW-1185">Reference proteome</keyword>
<dbReference type="EMBL" id="WTXG01000279">
    <property type="protein sequence ID" value="KAI0289791.1"/>
    <property type="molecule type" value="Genomic_DNA"/>
</dbReference>
<dbReference type="InterPro" id="IPR001509">
    <property type="entry name" value="Epimerase_deHydtase"/>
</dbReference>
<evidence type="ECO:0000259" key="3">
    <source>
        <dbReference type="Pfam" id="PF01370"/>
    </source>
</evidence>
<feature type="domain" description="NAD-dependent epimerase/dehydratase" evidence="3">
    <location>
        <begin position="10"/>
        <end position="268"/>
    </location>
</feature>
<gene>
    <name evidence="4" type="ORF">B0F90DRAFT_1656254</name>
</gene>
<name>A0AAD4QE54_9AGAM</name>
<dbReference type="InterPro" id="IPR036291">
    <property type="entry name" value="NAD(P)-bd_dom_sf"/>
</dbReference>
<dbReference type="Pfam" id="PF01370">
    <property type="entry name" value="Epimerase"/>
    <property type="match status" value="1"/>
</dbReference>
<dbReference type="InterPro" id="IPR050425">
    <property type="entry name" value="NAD(P)_dehydrat-like"/>
</dbReference>
<dbReference type="Proteomes" id="UP001203297">
    <property type="component" value="Unassembled WGS sequence"/>
</dbReference>
<dbReference type="PANTHER" id="PTHR10366">
    <property type="entry name" value="NAD DEPENDENT EPIMERASE/DEHYDRATASE"/>
    <property type="match status" value="1"/>
</dbReference>
<dbReference type="AlphaFoldDB" id="A0AAD4QE54"/>
<dbReference type="SUPFAM" id="SSF51735">
    <property type="entry name" value="NAD(P)-binding Rossmann-fold domains"/>
    <property type="match status" value="1"/>
</dbReference>
<evidence type="ECO:0000256" key="2">
    <source>
        <dbReference type="ARBA" id="ARBA00023445"/>
    </source>
</evidence>
<comment type="caution">
    <text evidence="4">The sequence shown here is derived from an EMBL/GenBank/DDBJ whole genome shotgun (WGS) entry which is preliminary data.</text>
</comment>
<protein>
    <submittedName>
        <fullName evidence="4">D-lactaldehyde dehydrogenase</fullName>
    </submittedName>
</protein>
<dbReference type="PANTHER" id="PTHR10366:SF564">
    <property type="entry name" value="STEROL-4-ALPHA-CARBOXYLATE 3-DEHYDROGENASE, DECARBOXYLATING"/>
    <property type="match status" value="1"/>
</dbReference>
<proteinExistence type="inferred from homology"/>
<dbReference type="GO" id="GO:0016616">
    <property type="term" value="F:oxidoreductase activity, acting on the CH-OH group of donors, NAD or NADP as acceptor"/>
    <property type="evidence" value="ECO:0007669"/>
    <property type="project" value="TreeGrafter"/>
</dbReference>
<evidence type="ECO:0000313" key="5">
    <source>
        <dbReference type="Proteomes" id="UP001203297"/>
    </source>
</evidence>
<evidence type="ECO:0000256" key="1">
    <source>
        <dbReference type="ARBA" id="ARBA00023002"/>
    </source>
</evidence>
<dbReference type="Gene3D" id="3.40.50.720">
    <property type="entry name" value="NAD(P)-binding Rossmann-like Domain"/>
    <property type="match status" value="1"/>
</dbReference>
<reference evidence="4" key="1">
    <citation type="journal article" date="2022" name="New Phytol.">
        <title>Evolutionary transition to the ectomycorrhizal habit in the genomes of a hyperdiverse lineage of mushroom-forming fungi.</title>
        <authorList>
            <person name="Looney B."/>
            <person name="Miyauchi S."/>
            <person name="Morin E."/>
            <person name="Drula E."/>
            <person name="Courty P.E."/>
            <person name="Kohler A."/>
            <person name="Kuo A."/>
            <person name="LaButti K."/>
            <person name="Pangilinan J."/>
            <person name="Lipzen A."/>
            <person name="Riley R."/>
            <person name="Andreopoulos W."/>
            <person name="He G."/>
            <person name="Johnson J."/>
            <person name="Nolan M."/>
            <person name="Tritt A."/>
            <person name="Barry K.W."/>
            <person name="Grigoriev I.V."/>
            <person name="Nagy L.G."/>
            <person name="Hibbett D."/>
            <person name="Henrissat B."/>
            <person name="Matheny P.B."/>
            <person name="Labbe J."/>
            <person name="Martin F.M."/>
        </authorList>
    </citation>
    <scope>NUCLEOTIDE SEQUENCE</scope>
    <source>
        <strain evidence="4">BPL690</strain>
    </source>
</reference>
<evidence type="ECO:0000313" key="4">
    <source>
        <dbReference type="EMBL" id="KAI0289791.1"/>
    </source>
</evidence>
<sequence length="345" mass="37537">MPALSAPAKVLVTGANGFVGVWIVKTLLEAGYAIRGTVRTPSKGEHLKTFFAGKGDFEVVIVDDITKEGAFDQAVQGVDLVVHSASPFHFKAIVPDDLIVPAVKGTVGILESVKKFGTSVKRIVITGSCASVFKPSNKPEIFDETSWNEPAIKEVKEKGAAAPVPIMYRASKMLAEQAAWEFYEKNKSSIPWDLVVLLPPFVSTPPIQDVPSLNELNQSMQDLYDSVVLGKRGDAALLQGFAWVDVRDLAVAHKLALETEGAKGERIIISSGPYFWQTLVDVANSITPAPLPNLAKGKPELIKGKPFPLDYSTAKMTRIFGFKPRGLEEMMRDSLEQFARIKAKA</sequence>
<comment type="similarity">
    <text evidence="2">Belongs to the NAD(P)-dependent epimerase/dehydratase family. Dihydroflavonol-4-reductase subfamily.</text>
</comment>